<dbReference type="EMBL" id="CADCVQ010000163">
    <property type="protein sequence ID" value="CAA9529272.1"/>
    <property type="molecule type" value="Genomic_DNA"/>
</dbReference>
<protein>
    <submittedName>
        <fullName evidence="1">Uncharacterized protein</fullName>
    </submittedName>
</protein>
<gene>
    <name evidence="1" type="ORF">AVDCRST_MAG67-3985</name>
</gene>
<dbReference type="AlphaFoldDB" id="A0A6J4TQC0"/>
<name>A0A6J4TQC0_9ACTN</name>
<evidence type="ECO:0000313" key="1">
    <source>
        <dbReference type="EMBL" id="CAA9529272.1"/>
    </source>
</evidence>
<accession>A0A6J4TQC0</accession>
<organism evidence="1">
    <name type="scientific">uncultured Solirubrobacteraceae bacterium</name>
    <dbReference type="NCBI Taxonomy" id="1162706"/>
    <lineage>
        <taxon>Bacteria</taxon>
        <taxon>Bacillati</taxon>
        <taxon>Actinomycetota</taxon>
        <taxon>Thermoleophilia</taxon>
        <taxon>Solirubrobacterales</taxon>
        <taxon>Solirubrobacteraceae</taxon>
        <taxon>environmental samples</taxon>
    </lineage>
</organism>
<reference evidence="1" key="1">
    <citation type="submission" date="2020-02" db="EMBL/GenBank/DDBJ databases">
        <authorList>
            <person name="Meier V. D."/>
        </authorList>
    </citation>
    <scope>NUCLEOTIDE SEQUENCE</scope>
    <source>
        <strain evidence="1">AVDCRST_MAG67</strain>
    </source>
</reference>
<sequence length="70" mass="7926">MTTFATPDTERRRSELDARTRVAWTSYRDELSSLAGRAYDDAESAAWDQLQATLREVEIERAELALPAGH</sequence>
<proteinExistence type="predicted"/>